<dbReference type="Gene3D" id="3.40.47.10">
    <property type="match status" value="1"/>
</dbReference>
<dbReference type="EMBL" id="HG001716">
    <property type="protein sequence ID" value="CDF35057.1"/>
    <property type="molecule type" value="Genomic_DNA"/>
</dbReference>
<dbReference type="PIRSF" id="PIRSF000429">
    <property type="entry name" value="Ac-CoA_Ac_transf"/>
    <property type="match status" value="1"/>
</dbReference>
<dbReference type="SUPFAM" id="SSF53901">
    <property type="entry name" value="Thiolase-like"/>
    <property type="match status" value="2"/>
</dbReference>
<dbReference type="InterPro" id="IPR020610">
    <property type="entry name" value="Thiolase_AS"/>
</dbReference>
<dbReference type="InterPro" id="IPR020615">
    <property type="entry name" value="Thiolase_acyl_enz_int_AS"/>
</dbReference>
<sequence length="394" mass="40384">MALASSPHLCDVVIVGAARTPIGSFGGALAQVPATELGAIAIKGALEKASLPASDVDACYMGNVCSAGLGQAPARQAALKAGLPPSCVCTTVNKVCASGLKSITLAAQDIALGIAEVVVAGGMENMSATPYYLPKARFGYRMGDQSTIDGILCDGLTDSTEDKHMGTFAERCAATHGFSRSAQDDYARMSYRRSVNAWSEGKFAGEIVPVRAMVGRKEVDIATMRPAFLKDGTGTVTSGNASGLNDGAAAVVLMSRARATQLDMAVLGTVTGFADAERAPADFTIAPALAIPKALKRAGRKMDEVDVFEINEAFAVVALANCKLMGLEGGKVNVWGGAVSLGHPIGCGGARIVVTLLSVMRERGGRVGVAGICNGGGGATAMVVEREARVQSRI</sequence>
<evidence type="ECO:0000256" key="6">
    <source>
        <dbReference type="ARBA" id="ARBA00022723"/>
    </source>
</evidence>
<comment type="subunit">
    <text evidence="3">Homotetramer.</text>
</comment>
<dbReference type="OrthoDB" id="5404651at2759"/>
<dbReference type="Gramene" id="CDF35057">
    <property type="protein sequence ID" value="CDF35057"/>
    <property type="gene ID" value="CHC_T00008981001"/>
</dbReference>
<feature type="active site" description="Proton acceptor" evidence="11">
    <location>
        <position position="373"/>
    </location>
</feature>
<dbReference type="InterPro" id="IPR020616">
    <property type="entry name" value="Thiolase_N"/>
</dbReference>
<comment type="similarity">
    <text evidence="2 12">Belongs to the thiolase-like superfamily. Thiolase family.</text>
</comment>
<dbReference type="RefSeq" id="XP_005714876.1">
    <property type="nucleotide sequence ID" value="XM_005714819.1"/>
</dbReference>
<dbReference type="PANTHER" id="PTHR18919">
    <property type="entry name" value="ACETYL-COA C-ACYLTRANSFERASE"/>
    <property type="match status" value="1"/>
</dbReference>
<keyword evidence="6" id="KW-0479">Metal-binding</keyword>
<comment type="subcellular location">
    <subcellularLocation>
        <location evidence="1">Mitochondrion</location>
    </subcellularLocation>
</comment>
<evidence type="ECO:0000313" key="15">
    <source>
        <dbReference type="EMBL" id="CDF35057.1"/>
    </source>
</evidence>
<dbReference type="GO" id="GO:0046872">
    <property type="term" value="F:metal ion binding"/>
    <property type="evidence" value="ECO:0007669"/>
    <property type="project" value="UniProtKB-KW"/>
</dbReference>
<dbReference type="InterPro" id="IPR002155">
    <property type="entry name" value="Thiolase"/>
</dbReference>
<evidence type="ECO:0000256" key="11">
    <source>
        <dbReference type="PIRSR" id="PIRSR000429-1"/>
    </source>
</evidence>
<keyword evidence="5 12" id="KW-0808">Transferase</keyword>
<evidence type="ECO:0000256" key="8">
    <source>
        <dbReference type="ARBA" id="ARBA00022958"/>
    </source>
</evidence>
<evidence type="ECO:0000259" key="13">
    <source>
        <dbReference type="Pfam" id="PF00108"/>
    </source>
</evidence>
<evidence type="ECO:0000256" key="1">
    <source>
        <dbReference type="ARBA" id="ARBA00004173"/>
    </source>
</evidence>
<evidence type="ECO:0000256" key="2">
    <source>
        <dbReference type="ARBA" id="ARBA00010982"/>
    </source>
</evidence>
<keyword evidence="7" id="KW-0809">Transit peptide</keyword>
<dbReference type="OMA" id="SMGTFGE"/>
<dbReference type="KEGG" id="ccp:CHC_T00008981001"/>
<accession>R7Q958</accession>
<name>R7Q958_CHOCR</name>
<dbReference type="InterPro" id="IPR020617">
    <property type="entry name" value="Thiolase_C"/>
</dbReference>
<gene>
    <name evidence="15" type="ORF">CHC_T00008981001</name>
</gene>
<dbReference type="CDD" id="cd00751">
    <property type="entry name" value="thiolase"/>
    <property type="match status" value="1"/>
</dbReference>
<dbReference type="AlphaFoldDB" id="R7Q958"/>
<dbReference type="Proteomes" id="UP000012073">
    <property type="component" value="Unassembled WGS sequence"/>
</dbReference>
<organism evidence="15 16">
    <name type="scientific">Chondrus crispus</name>
    <name type="common">Carrageen Irish moss</name>
    <name type="synonym">Polymorpha crispa</name>
    <dbReference type="NCBI Taxonomy" id="2769"/>
    <lineage>
        <taxon>Eukaryota</taxon>
        <taxon>Rhodophyta</taxon>
        <taxon>Florideophyceae</taxon>
        <taxon>Rhodymeniophycidae</taxon>
        <taxon>Gigartinales</taxon>
        <taxon>Gigartinaceae</taxon>
        <taxon>Chondrus</taxon>
    </lineage>
</organism>
<evidence type="ECO:0000256" key="5">
    <source>
        <dbReference type="ARBA" id="ARBA00022679"/>
    </source>
</evidence>
<dbReference type="InterPro" id="IPR016039">
    <property type="entry name" value="Thiolase-like"/>
</dbReference>
<evidence type="ECO:0000259" key="14">
    <source>
        <dbReference type="Pfam" id="PF02803"/>
    </source>
</evidence>
<evidence type="ECO:0000256" key="4">
    <source>
        <dbReference type="ARBA" id="ARBA00012705"/>
    </source>
</evidence>
<dbReference type="STRING" id="2769.R7Q958"/>
<reference evidence="16" key="1">
    <citation type="journal article" date="2013" name="Proc. Natl. Acad. Sci. U.S.A.">
        <title>Genome structure and metabolic features in the red seaweed Chondrus crispus shed light on evolution of the Archaeplastida.</title>
        <authorList>
            <person name="Collen J."/>
            <person name="Porcel B."/>
            <person name="Carre W."/>
            <person name="Ball S.G."/>
            <person name="Chaparro C."/>
            <person name="Tonon T."/>
            <person name="Barbeyron T."/>
            <person name="Michel G."/>
            <person name="Noel B."/>
            <person name="Valentin K."/>
            <person name="Elias M."/>
            <person name="Artiguenave F."/>
            <person name="Arun A."/>
            <person name="Aury J.M."/>
            <person name="Barbosa-Neto J.F."/>
            <person name="Bothwell J.H."/>
            <person name="Bouget F.Y."/>
            <person name="Brillet L."/>
            <person name="Cabello-Hurtado F."/>
            <person name="Capella-Gutierrez S."/>
            <person name="Charrier B."/>
            <person name="Cladiere L."/>
            <person name="Cock J.M."/>
            <person name="Coelho S.M."/>
            <person name="Colleoni C."/>
            <person name="Czjzek M."/>
            <person name="Da Silva C."/>
            <person name="Delage L."/>
            <person name="Denoeud F."/>
            <person name="Deschamps P."/>
            <person name="Dittami S.M."/>
            <person name="Gabaldon T."/>
            <person name="Gachon C.M."/>
            <person name="Groisillier A."/>
            <person name="Herve C."/>
            <person name="Jabbari K."/>
            <person name="Katinka M."/>
            <person name="Kloareg B."/>
            <person name="Kowalczyk N."/>
            <person name="Labadie K."/>
            <person name="Leblanc C."/>
            <person name="Lopez P.J."/>
            <person name="McLachlan D.H."/>
            <person name="Meslet-Cladiere L."/>
            <person name="Moustafa A."/>
            <person name="Nehr Z."/>
            <person name="Nyvall Collen P."/>
            <person name="Panaud O."/>
            <person name="Partensky F."/>
            <person name="Poulain J."/>
            <person name="Rensing S.A."/>
            <person name="Rousvoal S."/>
            <person name="Samson G."/>
            <person name="Symeonidi A."/>
            <person name="Weissenbach J."/>
            <person name="Zambounis A."/>
            <person name="Wincker P."/>
            <person name="Boyen C."/>
        </authorList>
    </citation>
    <scope>NUCLEOTIDE SEQUENCE [LARGE SCALE GENOMIC DNA]</scope>
    <source>
        <strain evidence="16">cv. Stackhouse</strain>
    </source>
</reference>
<dbReference type="Pfam" id="PF02803">
    <property type="entry name" value="Thiolase_C"/>
    <property type="match status" value="1"/>
</dbReference>
<proteinExistence type="inferred from homology"/>
<dbReference type="GO" id="GO:0006635">
    <property type="term" value="P:fatty acid beta-oxidation"/>
    <property type="evidence" value="ECO:0007669"/>
    <property type="project" value="TreeGrafter"/>
</dbReference>
<dbReference type="Pfam" id="PF00108">
    <property type="entry name" value="Thiolase_N"/>
    <property type="match status" value="1"/>
</dbReference>
<dbReference type="GO" id="GO:0005739">
    <property type="term" value="C:mitochondrion"/>
    <property type="evidence" value="ECO:0007669"/>
    <property type="project" value="UniProtKB-SubCell"/>
</dbReference>
<evidence type="ECO:0000313" key="16">
    <source>
        <dbReference type="Proteomes" id="UP000012073"/>
    </source>
</evidence>
<dbReference type="PROSITE" id="PS00099">
    <property type="entry name" value="THIOLASE_3"/>
    <property type="match status" value="1"/>
</dbReference>
<keyword evidence="8" id="KW-0630">Potassium</keyword>
<dbReference type="PROSITE" id="PS00098">
    <property type="entry name" value="THIOLASE_1"/>
    <property type="match status" value="1"/>
</dbReference>
<dbReference type="PANTHER" id="PTHR18919:SF156">
    <property type="entry name" value="ACETYL-COA ACETYLTRANSFERASE, MITOCHONDRIAL"/>
    <property type="match status" value="1"/>
</dbReference>
<protein>
    <recommendedName>
        <fullName evidence="4">acetyl-CoA C-acetyltransferase</fullName>
        <ecNumber evidence="4">2.3.1.9</ecNumber>
    </recommendedName>
</protein>
<evidence type="ECO:0000256" key="10">
    <source>
        <dbReference type="ARBA" id="ARBA00023315"/>
    </source>
</evidence>
<feature type="domain" description="Thiolase N-terminal" evidence="13">
    <location>
        <begin position="12"/>
        <end position="256"/>
    </location>
</feature>
<feature type="domain" description="Thiolase C-terminal" evidence="14">
    <location>
        <begin position="266"/>
        <end position="386"/>
    </location>
</feature>
<feature type="active site" description="Proton acceptor" evidence="11">
    <location>
        <position position="343"/>
    </location>
</feature>
<feature type="active site" description="Acyl-thioester intermediate" evidence="11">
    <location>
        <position position="96"/>
    </location>
</feature>
<dbReference type="GO" id="GO:0003985">
    <property type="term" value="F:acetyl-CoA C-acetyltransferase activity"/>
    <property type="evidence" value="ECO:0007669"/>
    <property type="project" value="UniProtKB-EC"/>
</dbReference>
<dbReference type="GeneID" id="17322592"/>
<keyword evidence="16" id="KW-1185">Reference proteome</keyword>
<evidence type="ECO:0000256" key="7">
    <source>
        <dbReference type="ARBA" id="ARBA00022946"/>
    </source>
</evidence>
<dbReference type="PhylomeDB" id="R7Q958"/>
<evidence type="ECO:0000256" key="3">
    <source>
        <dbReference type="ARBA" id="ARBA00011881"/>
    </source>
</evidence>
<keyword evidence="10 12" id="KW-0012">Acyltransferase</keyword>
<evidence type="ECO:0000256" key="9">
    <source>
        <dbReference type="ARBA" id="ARBA00023128"/>
    </source>
</evidence>
<dbReference type="EC" id="2.3.1.9" evidence="4"/>
<dbReference type="NCBIfam" id="TIGR01930">
    <property type="entry name" value="AcCoA-C-Actrans"/>
    <property type="match status" value="1"/>
</dbReference>
<keyword evidence="9" id="KW-0496">Mitochondrion</keyword>
<evidence type="ECO:0000256" key="12">
    <source>
        <dbReference type="RuleBase" id="RU003557"/>
    </source>
</evidence>